<sequence length="231" mass="26426">MKPPYRQYLIAIFSLVILLGCGNYESEETTIRFQEAEPRPDIDFQVIVDTYPSNMSRRVNINLPERISEDQLAKLAKYLSSTERQDQNHNRTYILYYVQGESRGTAWATTHFDPDLEVKILGATSQQFDDLTQDAPGVDIDGEVLGQWVANSGVSYRMLLHRAEDSTNYITSIFADGSSGTQEVETSQHARGTKLQSERGRSFDEYFILNSQGRLEFWDESENYYTAEAMD</sequence>
<reference evidence="1 2" key="1">
    <citation type="journal article" date="2011" name="Front. Microbiol.">
        <title>Genomic signatures of strain selection and enhancement in Bacillus atrophaeus var. globigii, a historical biowarfare simulant.</title>
        <authorList>
            <person name="Gibbons H.S."/>
            <person name="Broomall S.M."/>
            <person name="McNew L.A."/>
            <person name="Daligault H."/>
            <person name="Chapman C."/>
            <person name="Bruce D."/>
            <person name="Karavis M."/>
            <person name="Krepps M."/>
            <person name="McGregor P.A."/>
            <person name="Hong C."/>
            <person name="Park K.H."/>
            <person name="Akmal A."/>
            <person name="Feldman A."/>
            <person name="Lin J.S."/>
            <person name="Chang W.E."/>
            <person name="Higgs B.W."/>
            <person name="Demirev P."/>
            <person name="Lindquist J."/>
            <person name="Liem A."/>
            <person name="Fochler E."/>
            <person name="Read T.D."/>
            <person name="Tapia R."/>
            <person name="Johnson S."/>
            <person name="Bishop-Lilly K.A."/>
            <person name="Detter C."/>
            <person name="Han C."/>
            <person name="Sozhamannan S."/>
            <person name="Rosenzweig C.N."/>
            <person name="Skowronski E.W."/>
        </authorList>
    </citation>
    <scope>NUCLEOTIDE SEQUENCE [LARGE SCALE GENOMIC DNA]</scope>
    <source>
        <strain evidence="1 2">MLST1</strain>
    </source>
</reference>
<accession>A0A432W7G2</accession>
<keyword evidence="2" id="KW-1185">Reference proteome</keyword>
<name>A0A432W7G2_9GAMM</name>
<evidence type="ECO:0000313" key="1">
    <source>
        <dbReference type="EMBL" id="RUO25995.1"/>
    </source>
</evidence>
<proteinExistence type="predicted"/>
<protein>
    <submittedName>
        <fullName evidence="1">Uncharacterized protein</fullName>
    </submittedName>
</protein>
<dbReference type="AlphaFoldDB" id="A0A432W7G2"/>
<organism evidence="1 2">
    <name type="scientific">Aliidiomarina minuta</name>
    <dbReference type="NCBI Taxonomy" id="880057"/>
    <lineage>
        <taxon>Bacteria</taxon>
        <taxon>Pseudomonadati</taxon>
        <taxon>Pseudomonadota</taxon>
        <taxon>Gammaproteobacteria</taxon>
        <taxon>Alteromonadales</taxon>
        <taxon>Idiomarinaceae</taxon>
        <taxon>Aliidiomarina</taxon>
    </lineage>
</organism>
<dbReference type="PROSITE" id="PS51257">
    <property type="entry name" value="PROKAR_LIPOPROTEIN"/>
    <property type="match status" value="1"/>
</dbReference>
<gene>
    <name evidence="1" type="ORF">CWE09_04520</name>
</gene>
<comment type="caution">
    <text evidence="1">The sequence shown here is derived from an EMBL/GenBank/DDBJ whole genome shotgun (WGS) entry which is preliminary data.</text>
</comment>
<dbReference type="Proteomes" id="UP000288293">
    <property type="component" value="Unassembled WGS sequence"/>
</dbReference>
<dbReference type="EMBL" id="PIPL01000001">
    <property type="protein sequence ID" value="RUO25995.1"/>
    <property type="molecule type" value="Genomic_DNA"/>
</dbReference>
<evidence type="ECO:0000313" key="2">
    <source>
        <dbReference type="Proteomes" id="UP000288293"/>
    </source>
</evidence>